<organism evidence="1 2">
    <name type="scientific">Armillaria tabescens</name>
    <name type="common">Ringless honey mushroom</name>
    <name type="synonym">Agaricus tabescens</name>
    <dbReference type="NCBI Taxonomy" id="1929756"/>
    <lineage>
        <taxon>Eukaryota</taxon>
        <taxon>Fungi</taxon>
        <taxon>Dikarya</taxon>
        <taxon>Basidiomycota</taxon>
        <taxon>Agaricomycotina</taxon>
        <taxon>Agaricomycetes</taxon>
        <taxon>Agaricomycetidae</taxon>
        <taxon>Agaricales</taxon>
        <taxon>Marasmiineae</taxon>
        <taxon>Physalacriaceae</taxon>
        <taxon>Desarmillaria</taxon>
    </lineage>
</organism>
<comment type="caution">
    <text evidence="1">The sequence shown here is derived from an EMBL/GenBank/DDBJ whole genome shotgun (WGS) entry which is preliminary data.</text>
</comment>
<accession>A0AA39J730</accession>
<evidence type="ECO:0000313" key="1">
    <source>
        <dbReference type="EMBL" id="KAK0437258.1"/>
    </source>
</evidence>
<feature type="non-terminal residue" evidence="1">
    <location>
        <position position="1"/>
    </location>
</feature>
<dbReference type="Proteomes" id="UP001175211">
    <property type="component" value="Unassembled WGS sequence"/>
</dbReference>
<name>A0AA39J730_ARMTA</name>
<keyword evidence="2" id="KW-1185">Reference proteome</keyword>
<proteinExistence type="predicted"/>
<evidence type="ECO:0000313" key="2">
    <source>
        <dbReference type="Proteomes" id="UP001175211"/>
    </source>
</evidence>
<dbReference type="RefSeq" id="XP_060322530.1">
    <property type="nucleotide sequence ID" value="XM_060466483.1"/>
</dbReference>
<sequence length="114" mass="13117">FTANGIICGLDLPPLFKVRKSLSDKPSTLSQKITIMGLGSRYFKEAMEEPKEVSLMVEREFKQEALEQWRPTTYHSFDAMESTNRYFRRIIEGESEEVMPISKEVDPNGALQQL</sequence>
<dbReference type="AlphaFoldDB" id="A0AA39J730"/>
<protein>
    <submittedName>
        <fullName evidence="1">Uncharacterized protein</fullName>
    </submittedName>
</protein>
<reference evidence="1" key="1">
    <citation type="submission" date="2023-06" db="EMBL/GenBank/DDBJ databases">
        <authorList>
            <consortium name="Lawrence Berkeley National Laboratory"/>
            <person name="Ahrendt S."/>
            <person name="Sahu N."/>
            <person name="Indic B."/>
            <person name="Wong-Bajracharya J."/>
            <person name="Merenyi Z."/>
            <person name="Ke H.-M."/>
            <person name="Monk M."/>
            <person name="Kocsube S."/>
            <person name="Drula E."/>
            <person name="Lipzen A."/>
            <person name="Balint B."/>
            <person name="Henrissat B."/>
            <person name="Andreopoulos B."/>
            <person name="Martin F.M."/>
            <person name="Harder C.B."/>
            <person name="Rigling D."/>
            <person name="Ford K.L."/>
            <person name="Foster G.D."/>
            <person name="Pangilinan J."/>
            <person name="Papanicolaou A."/>
            <person name="Barry K."/>
            <person name="LaButti K."/>
            <person name="Viragh M."/>
            <person name="Koriabine M."/>
            <person name="Yan M."/>
            <person name="Riley R."/>
            <person name="Champramary S."/>
            <person name="Plett K.L."/>
            <person name="Tsai I.J."/>
            <person name="Slot J."/>
            <person name="Sipos G."/>
            <person name="Plett J."/>
            <person name="Nagy L.G."/>
            <person name="Grigoriev I.V."/>
        </authorList>
    </citation>
    <scope>NUCLEOTIDE SEQUENCE</scope>
    <source>
        <strain evidence="1">CCBAS 213</strain>
    </source>
</reference>
<feature type="non-terminal residue" evidence="1">
    <location>
        <position position="114"/>
    </location>
</feature>
<dbReference type="EMBL" id="JAUEPS010000115">
    <property type="protein sequence ID" value="KAK0437258.1"/>
    <property type="molecule type" value="Genomic_DNA"/>
</dbReference>
<gene>
    <name evidence="1" type="ORF">EV420DRAFT_1223495</name>
</gene>
<dbReference type="GeneID" id="85350031"/>